<sequence length="252" mass="28277">MAKTRQRSIWQHKTSLFRRVAAEFGRDEKLLAALPRLALSDPDPSVRRAALSRCADLAVAQEASYTETDPENRTHARALYFSLMAGTHEQAPSLATRQRLVHVQTDRALILHVAIYSPEQGLRELAQQRLEGDRCEGTREVIADLGLSDPIFNKLRSRVVLRRAIVTAACEIERALAADNADSALSWTDALERFVGDWPARWPLPHYVARVSGLLQQAWFKPPAPPLTPPPLQDTYFPPLRFNLPHSATHPT</sequence>
<protein>
    <submittedName>
        <fullName evidence="1">Uncharacterized protein</fullName>
    </submittedName>
</protein>
<evidence type="ECO:0000313" key="2">
    <source>
        <dbReference type="Proteomes" id="UP000035481"/>
    </source>
</evidence>
<name>A0A0G9H9S1_9GAMM</name>
<proteinExistence type="predicted"/>
<dbReference type="AlphaFoldDB" id="A0A0G9H9S1"/>
<gene>
    <name evidence="1" type="ORF">Y882_00980</name>
</gene>
<comment type="caution">
    <text evidence="1">The sequence shown here is derived from an EMBL/GenBank/DDBJ whole genome shotgun (WGS) entry which is preliminary data.</text>
</comment>
<dbReference type="STRING" id="1440762.Y882_00980"/>
<accession>A0A0G9H9S1</accession>
<dbReference type="Proteomes" id="UP000035481">
    <property type="component" value="Unassembled WGS sequence"/>
</dbReference>
<organism evidence="1 2">
    <name type="scientific">Dyella japonica DSM 16301</name>
    <dbReference type="NCBI Taxonomy" id="1440762"/>
    <lineage>
        <taxon>Bacteria</taxon>
        <taxon>Pseudomonadati</taxon>
        <taxon>Pseudomonadota</taxon>
        <taxon>Gammaproteobacteria</taxon>
        <taxon>Lysobacterales</taxon>
        <taxon>Rhodanobacteraceae</taxon>
        <taxon>Dyella</taxon>
    </lineage>
</organism>
<reference evidence="1 2" key="1">
    <citation type="journal article" date="2015" name="Antonie Van Leeuwenhoek">
        <title>A phylogenomic and molecular marker based taxonomic framework for the order Xanthomonadales: proposal to transfer the families Algiphilaceae and Solimonadaceae to the order Nevskiales ord. nov. and to create a new family within the order Xanthomonadales, the family Rhodanobacteraceae fam. nov., containing the genus Rhodanobacter and its closest relatives.</title>
        <authorList>
            <person name="Naushad S."/>
            <person name="Adeolu M."/>
            <person name="Wong S."/>
            <person name="Sohail M."/>
            <person name="Schellhorn H.E."/>
            <person name="Gupta R.S."/>
        </authorList>
    </citation>
    <scope>NUCLEOTIDE SEQUENCE [LARGE SCALE GENOMIC DNA]</scope>
    <source>
        <strain evidence="1 2">DSM 16301</strain>
    </source>
</reference>
<evidence type="ECO:0000313" key="1">
    <source>
        <dbReference type="EMBL" id="KLD66004.1"/>
    </source>
</evidence>
<dbReference type="PATRIC" id="fig|1440762.4.peg.948"/>
<dbReference type="EMBL" id="JPLA01000002">
    <property type="protein sequence ID" value="KLD66004.1"/>
    <property type="molecule type" value="Genomic_DNA"/>
</dbReference>